<dbReference type="STRING" id="629741.GCWU000324_01975"/>
<accession>C4GIV4</accession>
<evidence type="ECO:0000313" key="1">
    <source>
        <dbReference type="EMBL" id="EEP67726.1"/>
    </source>
</evidence>
<dbReference type="AlphaFoldDB" id="C4GIV4"/>
<dbReference type="Proteomes" id="UP000003009">
    <property type="component" value="Unassembled WGS sequence"/>
</dbReference>
<dbReference type="HOGENOM" id="CLU_1710831_0_0_4"/>
<name>C4GIV4_9NEIS</name>
<dbReference type="GeneID" id="84906055"/>
<comment type="caution">
    <text evidence="1">The sequence shown here is derived from an EMBL/GenBank/DDBJ whole genome shotgun (WGS) entry which is preliminary data.</text>
</comment>
<protein>
    <submittedName>
        <fullName evidence="1">Uncharacterized protein</fullName>
    </submittedName>
</protein>
<sequence>MDYVTVFQAAIYVLPKGSLKRRCFNIPKPVSAIQVHKGSLKMKPAPILATLLAACGIAPQTAQPQNFSALRVQVANTPDGSIITLTGLLNDSALGIRNVRISSDRQQQTARIIVQKKLASSQHTGQLNARFVLDHPVERIQFGADQQTIWTAD</sequence>
<dbReference type="RefSeq" id="WP_003796833.1">
    <property type="nucleotide sequence ID" value="NZ_GG665872.1"/>
</dbReference>
<evidence type="ECO:0000313" key="2">
    <source>
        <dbReference type="Proteomes" id="UP000003009"/>
    </source>
</evidence>
<proteinExistence type="predicted"/>
<reference evidence="1" key="1">
    <citation type="submission" date="2009-04" db="EMBL/GenBank/DDBJ databases">
        <authorList>
            <person name="Weinstock G."/>
            <person name="Sodergren E."/>
            <person name="Clifton S."/>
            <person name="Fulton L."/>
            <person name="Fulton B."/>
            <person name="Courtney L."/>
            <person name="Fronick C."/>
            <person name="Harrison M."/>
            <person name="Strong C."/>
            <person name="Farmer C."/>
            <person name="Delahaunty K."/>
            <person name="Markovic C."/>
            <person name="Hall O."/>
            <person name="Minx P."/>
            <person name="Tomlinson C."/>
            <person name="Mitreva M."/>
            <person name="Nelson J."/>
            <person name="Hou S."/>
            <person name="Wollam A."/>
            <person name="Pepin K.H."/>
            <person name="Johnson M."/>
            <person name="Bhonagiri V."/>
            <person name="Nash W.E."/>
            <person name="Warren W."/>
            <person name="Chinwalla A."/>
            <person name="Mardis E.R."/>
            <person name="Wilson R.K."/>
        </authorList>
    </citation>
    <scope>NUCLEOTIDE SEQUENCE [LARGE SCALE GENOMIC DNA]</scope>
    <source>
        <strain evidence="1">ATCC 51147</strain>
    </source>
</reference>
<dbReference type="EMBL" id="ACJW02000003">
    <property type="protein sequence ID" value="EEP67726.1"/>
    <property type="molecule type" value="Genomic_DNA"/>
</dbReference>
<keyword evidence="2" id="KW-1185">Reference proteome</keyword>
<gene>
    <name evidence="1" type="ORF">GCWU000324_01975</name>
</gene>
<organism evidence="1 2">
    <name type="scientific">Kingella oralis ATCC 51147</name>
    <dbReference type="NCBI Taxonomy" id="629741"/>
    <lineage>
        <taxon>Bacteria</taxon>
        <taxon>Pseudomonadati</taxon>
        <taxon>Pseudomonadota</taxon>
        <taxon>Betaproteobacteria</taxon>
        <taxon>Neisseriales</taxon>
        <taxon>Neisseriaceae</taxon>
        <taxon>Kingella</taxon>
    </lineage>
</organism>